<keyword evidence="1" id="KW-1133">Transmembrane helix</keyword>
<evidence type="ECO:0000313" key="2">
    <source>
        <dbReference type="EMBL" id="MXQ54411.1"/>
    </source>
</evidence>
<evidence type="ECO:0000313" key="3">
    <source>
        <dbReference type="Proteomes" id="UP000430692"/>
    </source>
</evidence>
<keyword evidence="1" id="KW-0812">Transmembrane</keyword>
<proteinExistence type="predicted"/>
<feature type="transmembrane region" description="Helical" evidence="1">
    <location>
        <begin position="90"/>
        <end position="118"/>
    </location>
</feature>
<sequence>MNVKQDGQSRMDQIVYFMMTWSVLYGLFHLYWLLGGAGYPFRNEEGTLLFASFVTYLPATTGGIAFVMICLLGLLVGVDMRKQKTFIPKWFILTYLWGTAVLLILFVPNTNLIAAIAYAFLFKFYFDWQMLNQIICIIGALTFGFAAVVFQRKMRNACEYCGRAENDDKSFFLIRWGKWITYTAVLAPIPYAITRYAWALGINIGIDQKFLQDFSSLNPNHRITE</sequence>
<accession>A0A6I4VV43</accession>
<feature type="transmembrane region" description="Helical" evidence="1">
    <location>
        <begin position="14"/>
        <end position="34"/>
    </location>
</feature>
<name>A0A6I4VV43_9BACL</name>
<dbReference type="EMBL" id="WUUL01000007">
    <property type="protein sequence ID" value="MXQ54411.1"/>
    <property type="molecule type" value="Genomic_DNA"/>
</dbReference>
<dbReference type="Proteomes" id="UP000430692">
    <property type="component" value="Unassembled WGS sequence"/>
</dbReference>
<keyword evidence="3" id="KW-1185">Reference proteome</keyword>
<evidence type="ECO:0008006" key="4">
    <source>
        <dbReference type="Google" id="ProtNLM"/>
    </source>
</evidence>
<dbReference type="AlphaFoldDB" id="A0A6I4VV43"/>
<keyword evidence="1" id="KW-0472">Membrane</keyword>
<protein>
    <recommendedName>
        <fullName evidence="4">DUF3995 domain-containing protein</fullName>
    </recommendedName>
</protein>
<organism evidence="2 3">
    <name type="scientific">Shimazuella alba</name>
    <dbReference type="NCBI Taxonomy" id="2690964"/>
    <lineage>
        <taxon>Bacteria</taxon>
        <taxon>Bacillati</taxon>
        <taxon>Bacillota</taxon>
        <taxon>Bacilli</taxon>
        <taxon>Bacillales</taxon>
        <taxon>Thermoactinomycetaceae</taxon>
        <taxon>Shimazuella</taxon>
    </lineage>
</organism>
<feature type="transmembrane region" description="Helical" evidence="1">
    <location>
        <begin position="130"/>
        <end position="150"/>
    </location>
</feature>
<gene>
    <name evidence="2" type="ORF">GSM42_11950</name>
</gene>
<comment type="caution">
    <text evidence="2">The sequence shown here is derived from an EMBL/GenBank/DDBJ whole genome shotgun (WGS) entry which is preliminary data.</text>
</comment>
<feature type="transmembrane region" description="Helical" evidence="1">
    <location>
        <begin position="54"/>
        <end position="78"/>
    </location>
</feature>
<evidence type="ECO:0000256" key="1">
    <source>
        <dbReference type="SAM" id="Phobius"/>
    </source>
</evidence>
<dbReference type="RefSeq" id="WP_160801769.1">
    <property type="nucleotide sequence ID" value="NZ_WUUL01000007.1"/>
</dbReference>
<reference evidence="2 3" key="1">
    <citation type="submission" date="2019-12" db="EMBL/GenBank/DDBJ databases">
        <title>Whole-genome analyses of novel actinobacteria.</title>
        <authorList>
            <person name="Sahin N."/>
            <person name="Saygin H."/>
        </authorList>
    </citation>
    <scope>NUCLEOTIDE SEQUENCE [LARGE SCALE GENOMIC DNA]</scope>
    <source>
        <strain evidence="2 3">KC615</strain>
    </source>
</reference>